<sequence length="143" mass="15670">MYDPRRGYPIIVPCVLYDDPPAAARWLSAVIGVREVVRASLPDGWVGHVEMERDGLIILLGRRGGQFAGTSSLTQVFVEDLDRACEQAVAGGGVILEPPEDRPWGVRQTVVADPEGQRWALTRHVRDTDPATWYGRVLGPVPG</sequence>
<dbReference type="Gene3D" id="3.30.720.110">
    <property type="match status" value="1"/>
</dbReference>
<feature type="domain" description="VOC" evidence="1">
    <location>
        <begin position="7"/>
        <end position="124"/>
    </location>
</feature>
<dbReference type="InterPro" id="IPR037523">
    <property type="entry name" value="VOC_core"/>
</dbReference>
<evidence type="ECO:0000259" key="1">
    <source>
        <dbReference type="PROSITE" id="PS51819"/>
    </source>
</evidence>
<dbReference type="EMBL" id="BAABHK010000009">
    <property type="protein sequence ID" value="GAA4631245.1"/>
    <property type="molecule type" value="Genomic_DNA"/>
</dbReference>
<proteinExistence type="predicted"/>
<accession>A0ABP8UIC6</accession>
<gene>
    <name evidence="2" type="ORF">GCM10023196_059900</name>
</gene>
<dbReference type="InterPro" id="IPR004360">
    <property type="entry name" value="Glyas_Fos-R_dOase_dom"/>
</dbReference>
<dbReference type="SUPFAM" id="SSF54593">
    <property type="entry name" value="Glyoxalase/Bleomycin resistance protein/Dihydroxybiphenyl dioxygenase"/>
    <property type="match status" value="1"/>
</dbReference>
<dbReference type="Pfam" id="PF00903">
    <property type="entry name" value="Glyoxalase"/>
    <property type="match status" value="1"/>
</dbReference>
<name>A0ABP8UIC6_9ACTN</name>
<dbReference type="PROSITE" id="PS51819">
    <property type="entry name" value="VOC"/>
    <property type="match status" value="1"/>
</dbReference>
<dbReference type="Gene3D" id="3.30.720.120">
    <property type="match status" value="1"/>
</dbReference>
<keyword evidence="3" id="KW-1185">Reference proteome</keyword>
<reference evidence="3" key="1">
    <citation type="journal article" date="2019" name="Int. J. Syst. Evol. Microbiol.">
        <title>The Global Catalogue of Microorganisms (GCM) 10K type strain sequencing project: providing services to taxonomists for standard genome sequencing and annotation.</title>
        <authorList>
            <consortium name="The Broad Institute Genomics Platform"/>
            <consortium name="The Broad Institute Genome Sequencing Center for Infectious Disease"/>
            <person name="Wu L."/>
            <person name="Ma J."/>
        </authorList>
    </citation>
    <scope>NUCLEOTIDE SEQUENCE [LARGE SCALE GENOMIC DNA]</scope>
    <source>
        <strain evidence="3">JCM 17939</strain>
    </source>
</reference>
<dbReference type="RefSeq" id="WP_345434435.1">
    <property type="nucleotide sequence ID" value="NZ_BAABHK010000009.1"/>
</dbReference>
<evidence type="ECO:0000313" key="2">
    <source>
        <dbReference type="EMBL" id="GAA4631245.1"/>
    </source>
</evidence>
<evidence type="ECO:0000313" key="3">
    <source>
        <dbReference type="Proteomes" id="UP001501442"/>
    </source>
</evidence>
<comment type="caution">
    <text evidence="2">The sequence shown here is derived from an EMBL/GenBank/DDBJ whole genome shotgun (WGS) entry which is preliminary data.</text>
</comment>
<protein>
    <recommendedName>
        <fullName evidence="1">VOC domain-containing protein</fullName>
    </recommendedName>
</protein>
<dbReference type="InterPro" id="IPR029068">
    <property type="entry name" value="Glyas_Bleomycin-R_OHBP_Dase"/>
</dbReference>
<organism evidence="2 3">
    <name type="scientific">Actinoallomurus vinaceus</name>
    <dbReference type="NCBI Taxonomy" id="1080074"/>
    <lineage>
        <taxon>Bacteria</taxon>
        <taxon>Bacillati</taxon>
        <taxon>Actinomycetota</taxon>
        <taxon>Actinomycetes</taxon>
        <taxon>Streptosporangiales</taxon>
        <taxon>Thermomonosporaceae</taxon>
        <taxon>Actinoallomurus</taxon>
    </lineage>
</organism>
<dbReference type="Proteomes" id="UP001501442">
    <property type="component" value="Unassembled WGS sequence"/>
</dbReference>